<dbReference type="InterPro" id="IPR000219">
    <property type="entry name" value="DH_dom"/>
</dbReference>
<dbReference type="SMART" id="SM00325">
    <property type="entry name" value="RhoGEF"/>
    <property type="match status" value="1"/>
</dbReference>
<feature type="domain" description="DH" evidence="2">
    <location>
        <begin position="58"/>
        <end position="244"/>
    </location>
</feature>
<dbReference type="InterPro" id="IPR011993">
    <property type="entry name" value="PH-like_dom_sf"/>
</dbReference>
<proteinExistence type="predicted"/>
<sequence>MSEYSAPPPPPSLPPNPTKAPPRAKPQQQDEEKAIPSSTESENSESTNKPVAKERKVTMEEAIFAFYDSERRYVENLKNGYHHFQHRLAIMAKRNHSILSESDIFTIFGGFQTIGDANQTFLDDLIKLGMCPCIDGIGAQMKRFGHFLKLYSEYIDNVKAGVGALEALKKKNKKLVDFLEVSEELCGRSLQSYLEEPIKRLPTYLQLLADLYTAIIHEGGGSSGESLLEAVDFMKKMIDQVATKSKEKKSRMLCGELQRKLFKNKVDLAKPHRMVYRTSNIRYLEGQGTKDKEGFVILCNDLVILTTLPKKGGKVLSVLPTFELRVVYDTPLPAKANIVDGEHRFAIITQNKKFVPESAEWGFITFFCKSKKQVDSWTSAIESAIDEEEHNLHPTNPIDLMLRLQKKETSPEGKEEQMHIKDPDIIKQIQEWRKAREEGTILPRGFVQTYSIEKEIAHDGNSSSFASSSNSGQSQHTSTHVSAKAVSQYQTQYQSQPPPPSHPPPFSSSSSSSSQPPPPPISGRLPPRDSGLIQKSLILNNYNFKTNKKYTSANSTSVLPKTGAFIPPPPKLTDDSPQMSQTNVPKPPPTGLAPKVPPSNNNKLSVNSASPRNNLLAGIRGFNKSNTLKVVDPTEARRPSVQPEDMQNVLKKSLDKYREFVMDEADGDDDNDEDWMEE</sequence>
<evidence type="ECO:0000313" key="3">
    <source>
        <dbReference type="EMBL" id="ETO32838.1"/>
    </source>
</evidence>
<feature type="compositionally biased region" description="Pro residues" evidence="1">
    <location>
        <begin position="496"/>
        <end position="506"/>
    </location>
</feature>
<evidence type="ECO:0000256" key="1">
    <source>
        <dbReference type="SAM" id="MobiDB-lite"/>
    </source>
</evidence>
<dbReference type="OMA" id="RKCEYET"/>
<feature type="compositionally biased region" description="Low complexity" evidence="1">
    <location>
        <begin position="460"/>
        <end position="480"/>
    </location>
</feature>
<feature type="compositionally biased region" description="Pro residues" evidence="1">
    <location>
        <begin position="1"/>
        <end position="24"/>
    </location>
</feature>
<dbReference type="PANTHER" id="PTHR12673:SF159">
    <property type="entry name" value="LD03170P"/>
    <property type="match status" value="1"/>
</dbReference>
<feature type="region of interest" description="Disordered" evidence="1">
    <location>
        <begin position="554"/>
        <end position="601"/>
    </location>
</feature>
<gene>
    <name evidence="3" type="ORF">RFI_04278</name>
</gene>
<dbReference type="SUPFAM" id="SSF48065">
    <property type="entry name" value="DBL homology domain (DH-domain)"/>
    <property type="match status" value="1"/>
</dbReference>
<evidence type="ECO:0000313" key="4">
    <source>
        <dbReference type="Proteomes" id="UP000023152"/>
    </source>
</evidence>
<dbReference type="EMBL" id="ASPP01003886">
    <property type="protein sequence ID" value="ETO32838.1"/>
    <property type="molecule type" value="Genomic_DNA"/>
</dbReference>
<dbReference type="PROSITE" id="PS50010">
    <property type="entry name" value="DH_2"/>
    <property type="match status" value="1"/>
</dbReference>
<protein>
    <recommendedName>
        <fullName evidence="2">DH domain-containing protein</fullName>
    </recommendedName>
</protein>
<comment type="caution">
    <text evidence="3">The sequence shown here is derived from an EMBL/GenBank/DDBJ whole genome shotgun (WGS) entry which is preliminary data.</text>
</comment>
<dbReference type="Gene3D" id="1.20.900.10">
    <property type="entry name" value="Dbl homology (DH) domain"/>
    <property type="match status" value="1"/>
</dbReference>
<dbReference type="Pfam" id="PF00621">
    <property type="entry name" value="RhoGEF"/>
    <property type="match status" value="1"/>
</dbReference>
<name>X6P3Y4_RETFI</name>
<feature type="region of interest" description="Disordered" evidence="1">
    <location>
        <begin position="1"/>
        <end position="54"/>
    </location>
</feature>
<dbReference type="GO" id="GO:0005737">
    <property type="term" value="C:cytoplasm"/>
    <property type="evidence" value="ECO:0007669"/>
    <property type="project" value="TreeGrafter"/>
</dbReference>
<dbReference type="SUPFAM" id="SSF50729">
    <property type="entry name" value="PH domain-like"/>
    <property type="match status" value="1"/>
</dbReference>
<dbReference type="InterPro" id="IPR035899">
    <property type="entry name" value="DBL_dom_sf"/>
</dbReference>
<dbReference type="GO" id="GO:0005085">
    <property type="term" value="F:guanyl-nucleotide exchange factor activity"/>
    <property type="evidence" value="ECO:0007669"/>
    <property type="project" value="InterPro"/>
</dbReference>
<dbReference type="Gene3D" id="2.30.29.30">
    <property type="entry name" value="Pleckstrin-homology domain (PH domain)/Phosphotyrosine-binding domain (PTB)"/>
    <property type="match status" value="1"/>
</dbReference>
<feature type="compositionally biased region" description="Pro residues" evidence="1">
    <location>
        <begin position="585"/>
        <end position="597"/>
    </location>
</feature>
<feature type="compositionally biased region" description="Low complexity" evidence="1">
    <location>
        <begin position="37"/>
        <end position="48"/>
    </location>
</feature>
<feature type="region of interest" description="Disordered" evidence="1">
    <location>
        <begin position="460"/>
        <end position="530"/>
    </location>
</feature>
<evidence type="ECO:0000259" key="2">
    <source>
        <dbReference type="PROSITE" id="PS50010"/>
    </source>
</evidence>
<keyword evidence="4" id="KW-1185">Reference proteome</keyword>
<reference evidence="3 4" key="1">
    <citation type="journal article" date="2013" name="Curr. Biol.">
        <title>The Genome of the Foraminiferan Reticulomyxa filosa.</title>
        <authorList>
            <person name="Glockner G."/>
            <person name="Hulsmann N."/>
            <person name="Schleicher M."/>
            <person name="Noegel A.A."/>
            <person name="Eichinger L."/>
            <person name="Gallinger C."/>
            <person name="Pawlowski J."/>
            <person name="Sierra R."/>
            <person name="Euteneuer U."/>
            <person name="Pillet L."/>
            <person name="Moustafa A."/>
            <person name="Platzer M."/>
            <person name="Groth M."/>
            <person name="Szafranski K."/>
            <person name="Schliwa M."/>
        </authorList>
    </citation>
    <scope>NUCLEOTIDE SEQUENCE [LARGE SCALE GENOMIC DNA]</scope>
</reference>
<dbReference type="PANTHER" id="PTHR12673">
    <property type="entry name" value="FACIOGENITAL DYSPLASIA PROTEIN"/>
    <property type="match status" value="1"/>
</dbReference>
<dbReference type="Proteomes" id="UP000023152">
    <property type="component" value="Unassembled WGS sequence"/>
</dbReference>
<dbReference type="AlphaFoldDB" id="X6P3Y4"/>
<dbReference type="InterPro" id="IPR051092">
    <property type="entry name" value="FYVE_RhoGEF_PH"/>
</dbReference>
<dbReference type="OrthoDB" id="245697at2759"/>
<organism evidence="3 4">
    <name type="scientific">Reticulomyxa filosa</name>
    <dbReference type="NCBI Taxonomy" id="46433"/>
    <lineage>
        <taxon>Eukaryota</taxon>
        <taxon>Sar</taxon>
        <taxon>Rhizaria</taxon>
        <taxon>Retaria</taxon>
        <taxon>Foraminifera</taxon>
        <taxon>Monothalamids</taxon>
        <taxon>Reticulomyxidae</taxon>
        <taxon>Reticulomyxa</taxon>
    </lineage>
</organism>
<accession>X6P3Y4</accession>
<feature type="compositionally biased region" description="Polar residues" evidence="1">
    <location>
        <begin position="575"/>
        <end position="584"/>
    </location>
</feature>